<feature type="region of interest" description="Disordered" evidence="18">
    <location>
        <begin position="385"/>
        <end position="404"/>
    </location>
</feature>
<dbReference type="GO" id="GO:0005524">
    <property type="term" value="F:ATP binding"/>
    <property type="evidence" value="ECO:0007669"/>
    <property type="project" value="UniProtKB-KW"/>
</dbReference>
<evidence type="ECO:0000259" key="19">
    <source>
        <dbReference type="Pfam" id="PF02581"/>
    </source>
</evidence>
<dbReference type="HAMAP" id="MF_00228">
    <property type="entry name" value="Thz_kinase"/>
    <property type="match status" value="1"/>
</dbReference>
<dbReference type="CDD" id="cd01170">
    <property type="entry name" value="THZ_kinase"/>
    <property type="match status" value="1"/>
</dbReference>
<evidence type="ECO:0000256" key="14">
    <source>
        <dbReference type="ARBA" id="ARBA00047851"/>
    </source>
</evidence>
<dbReference type="InterPro" id="IPR000417">
    <property type="entry name" value="Hyethyz_kinase"/>
</dbReference>
<dbReference type="Gene3D" id="3.40.1190.20">
    <property type="match status" value="1"/>
</dbReference>
<proteinExistence type="inferred from homology"/>
<dbReference type="SUPFAM" id="SSF53613">
    <property type="entry name" value="Ribokinase-like"/>
    <property type="match status" value="1"/>
</dbReference>
<evidence type="ECO:0000256" key="4">
    <source>
        <dbReference type="ARBA" id="ARBA00004868"/>
    </source>
</evidence>
<keyword evidence="7" id="KW-0479">Metal-binding</keyword>
<dbReference type="InterPro" id="IPR036206">
    <property type="entry name" value="ThiamineP_synth_sf"/>
</dbReference>
<dbReference type="Proteomes" id="UP001358417">
    <property type="component" value="Unassembled WGS sequence"/>
</dbReference>
<dbReference type="PANTHER" id="PTHR20857">
    <property type="entry name" value="THIAMINE-PHOSPHATE PYROPHOSPHORYLASE"/>
    <property type="match status" value="1"/>
</dbReference>
<dbReference type="FunFam" id="3.20.20.70:FF:000104">
    <property type="entry name" value="Thiamine biosynthetic bifunctional enzyme"/>
    <property type="match status" value="1"/>
</dbReference>
<keyword evidence="11" id="KW-0460">Magnesium</keyword>
<evidence type="ECO:0000256" key="12">
    <source>
        <dbReference type="ARBA" id="ARBA00022977"/>
    </source>
</evidence>
<comment type="function">
    <text evidence="3">Condenses 4-methyl-5-(beta-hydroxyethyl)thiazole monophosphate (THZ-P) and 2-methyl-4-amino-5-hydroxymethyl pyrimidine pyrophosphate (HMP-PP) to form thiamine monophosphate (TMP).</text>
</comment>
<comment type="caution">
    <text evidence="20">The sequence shown here is derived from an EMBL/GenBank/DDBJ whole genome shotgun (WGS) entry which is preliminary data.</text>
</comment>
<dbReference type="NCBIfam" id="TIGR00693">
    <property type="entry name" value="thiE"/>
    <property type="match status" value="1"/>
</dbReference>
<accession>A0AAV9N6K7</accession>
<feature type="compositionally biased region" description="Low complexity" evidence="18">
    <location>
        <begin position="385"/>
        <end position="396"/>
    </location>
</feature>
<protein>
    <recommendedName>
        <fullName evidence="19">Thiamine phosphate synthase/TenI domain-containing protein</fullName>
    </recommendedName>
</protein>
<dbReference type="AlphaFoldDB" id="A0AAV9N6K7"/>
<dbReference type="GeneID" id="89972006"/>
<sequence>MESKSNIDYTLYLVTDSTPAILGDKDIVQVVEQAIQGGVSIVQYRDKHSDTGTLISTATRLHAITKKYNVPLLINDRLDVCQAVGVEGVHIGQDDISCVEARKILGSKAIIGVTASSVEEAAKAIKDGADYLGIGTTFATPTKTDTKSIIGTKGLQEILGTTETGTEKSIPCVAIGSINATNVQRVLHQSAHGTNRLNGVAIVSAIMASVDPQASAKELLALIRATPEKFYAAVPPGVTANDGLSELLSRIPDILKTHVTSSPLSHNMTNTVVQNFAANVSIATGGSPIMSENGPEAADLARLGGGLVINMGTATPEKITTFIAGLRAYNAVGSPVLLDPVGGGATAVRREAIKTLLAAGFFSIIKGNEGEINAVVTAGATARQASSQRQQQQQRGVDSGPSTLSEGEKIKMVKELAQREHCVVLMTGRVDYLSDGVRTATVANGSHWLGKITGAGCALGSVIASYVAVYPQDKFLATLAALLHYEIAAEHAERRDSVRGPGSFIPAFLDELYLLGEQVKEGKGLAAEDGDDFKKLKVELV</sequence>
<dbReference type="RefSeq" id="XP_064705128.1">
    <property type="nucleotide sequence ID" value="XM_064847407.1"/>
</dbReference>
<organism evidence="20 21">
    <name type="scientific">Exophiala bonariae</name>
    <dbReference type="NCBI Taxonomy" id="1690606"/>
    <lineage>
        <taxon>Eukaryota</taxon>
        <taxon>Fungi</taxon>
        <taxon>Dikarya</taxon>
        <taxon>Ascomycota</taxon>
        <taxon>Pezizomycotina</taxon>
        <taxon>Eurotiomycetes</taxon>
        <taxon>Chaetothyriomycetidae</taxon>
        <taxon>Chaetothyriales</taxon>
        <taxon>Herpotrichiellaceae</taxon>
        <taxon>Exophiala</taxon>
    </lineage>
</organism>
<keyword evidence="8" id="KW-0547">Nucleotide-binding</keyword>
<dbReference type="PRINTS" id="PR01099">
    <property type="entry name" value="HYETHTZKNASE"/>
</dbReference>
<dbReference type="CDD" id="cd00564">
    <property type="entry name" value="TMP_TenI"/>
    <property type="match status" value="1"/>
</dbReference>
<dbReference type="GO" id="GO:0004789">
    <property type="term" value="F:thiamine-phosphate diphosphorylase activity"/>
    <property type="evidence" value="ECO:0007669"/>
    <property type="project" value="UniProtKB-EC"/>
</dbReference>
<evidence type="ECO:0000256" key="6">
    <source>
        <dbReference type="ARBA" id="ARBA00022679"/>
    </source>
</evidence>
<comment type="similarity">
    <text evidence="16">In the C-terminal section; belongs to the Thz kinase family.</text>
</comment>
<evidence type="ECO:0000256" key="1">
    <source>
        <dbReference type="ARBA" id="ARBA00001771"/>
    </source>
</evidence>
<comment type="catalytic activity">
    <reaction evidence="15">
        <text>2-[(2R,5Z)-2-carboxy-4-methylthiazol-5(2H)-ylidene]ethyl phosphate + 4-amino-2-methyl-5-(diphosphooxymethyl)pyrimidine + 2 H(+) = thiamine phosphate + CO2 + diphosphate</text>
        <dbReference type="Rhea" id="RHEA:47844"/>
        <dbReference type="ChEBI" id="CHEBI:15378"/>
        <dbReference type="ChEBI" id="CHEBI:16526"/>
        <dbReference type="ChEBI" id="CHEBI:33019"/>
        <dbReference type="ChEBI" id="CHEBI:37575"/>
        <dbReference type="ChEBI" id="CHEBI:57841"/>
        <dbReference type="ChEBI" id="CHEBI:62899"/>
        <dbReference type="EC" id="2.5.1.3"/>
    </reaction>
</comment>
<evidence type="ECO:0000256" key="10">
    <source>
        <dbReference type="ARBA" id="ARBA00022840"/>
    </source>
</evidence>
<evidence type="ECO:0000256" key="7">
    <source>
        <dbReference type="ARBA" id="ARBA00022723"/>
    </source>
</evidence>
<name>A0AAV9N6K7_9EURO</name>
<comment type="pathway">
    <text evidence="4">Cofactor biosynthesis; thiamine diphosphate biosynthesis; 4-methyl-5-(2-phosphoethyl)-thiazole from 5-(2-hydroxyethyl)-4-methylthiazole: step 1/1.</text>
</comment>
<dbReference type="Pfam" id="PF02110">
    <property type="entry name" value="HK"/>
    <property type="match status" value="1"/>
</dbReference>
<evidence type="ECO:0000256" key="17">
    <source>
        <dbReference type="ARBA" id="ARBA00061283"/>
    </source>
</evidence>
<dbReference type="InterPro" id="IPR029056">
    <property type="entry name" value="Ribokinase-like"/>
</dbReference>
<reference evidence="20 21" key="1">
    <citation type="submission" date="2023-08" db="EMBL/GenBank/DDBJ databases">
        <title>Black Yeasts Isolated from many extreme environments.</title>
        <authorList>
            <person name="Coleine C."/>
            <person name="Stajich J.E."/>
            <person name="Selbmann L."/>
        </authorList>
    </citation>
    <scope>NUCLEOTIDE SEQUENCE [LARGE SCALE GENOMIC DNA]</scope>
    <source>
        <strain evidence="20 21">CCFEE 5792</strain>
    </source>
</reference>
<evidence type="ECO:0000256" key="13">
    <source>
        <dbReference type="ARBA" id="ARBA00047334"/>
    </source>
</evidence>
<evidence type="ECO:0000256" key="8">
    <source>
        <dbReference type="ARBA" id="ARBA00022741"/>
    </source>
</evidence>
<evidence type="ECO:0000256" key="2">
    <source>
        <dbReference type="ARBA" id="ARBA00001946"/>
    </source>
</evidence>
<evidence type="ECO:0000256" key="16">
    <source>
        <dbReference type="ARBA" id="ARBA00061146"/>
    </source>
</evidence>
<dbReference type="Pfam" id="PF02581">
    <property type="entry name" value="TMP-TENI"/>
    <property type="match status" value="1"/>
</dbReference>
<keyword evidence="12" id="KW-0784">Thiamine biosynthesis</keyword>
<keyword evidence="10" id="KW-0067">ATP-binding</keyword>
<evidence type="ECO:0000313" key="20">
    <source>
        <dbReference type="EMBL" id="KAK5050542.1"/>
    </source>
</evidence>
<dbReference type="InterPro" id="IPR034291">
    <property type="entry name" value="TMP_synthase"/>
</dbReference>
<comment type="cofactor">
    <cofactor evidence="2">
        <name>Mg(2+)</name>
        <dbReference type="ChEBI" id="CHEBI:18420"/>
    </cofactor>
</comment>
<keyword evidence="6" id="KW-0808">Transferase</keyword>
<keyword evidence="21" id="KW-1185">Reference proteome</keyword>
<comment type="similarity">
    <text evidence="17">In the N-terminal section; belongs to the thiamine-phosphate synthase family.</text>
</comment>
<dbReference type="SUPFAM" id="SSF51391">
    <property type="entry name" value="Thiamin phosphate synthase"/>
    <property type="match status" value="1"/>
</dbReference>
<dbReference type="NCBIfam" id="NF006830">
    <property type="entry name" value="PRK09355.1"/>
    <property type="match status" value="1"/>
</dbReference>
<dbReference type="InterPro" id="IPR022998">
    <property type="entry name" value="ThiamineP_synth_TenI"/>
</dbReference>
<comment type="catalytic activity">
    <reaction evidence="14">
        <text>2-(2-carboxy-4-methylthiazol-5-yl)ethyl phosphate + 4-amino-2-methyl-5-(diphosphooxymethyl)pyrimidine + 2 H(+) = thiamine phosphate + CO2 + diphosphate</text>
        <dbReference type="Rhea" id="RHEA:47848"/>
        <dbReference type="ChEBI" id="CHEBI:15378"/>
        <dbReference type="ChEBI" id="CHEBI:16526"/>
        <dbReference type="ChEBI" id="CHEBI:33019"/>
        <dbReference type="ChEBI" id="CHEBI:37575"/>
        <dbReference type="ChEBI" id="CHEBI:57841"/>
        <dbReference type="ChEBI" id="CHEBI:62890"/>
        <dbReference type="EC" id="2.5.1.3"/>
    </reaction>
</comment>
<evidence type="ECO:0000256" key="15">
    <source>
        <dbReference type="ARBA" id="ARBA00047883"/>
    </source>
</evidence>
<evidence type="ECO:0000256" key="11">
    <source>
        <dbReference type="ARBA" id="ARBA00022842"/>
    </source>
</evidence>
<dbReference type="GO" id="GO:0004417">
    <property type="term" value="F:hydroxyethylthiazole kinase activity"/>
    <property type="evidence" value="ECO:0007669"/>
    <property type="project" value="UniProtKB-EC"/>
</dbReference>
<dbReference type="GO" id="GO:0009228">
    <property type="term" value="P:thiamine biosynthetic process"/>
    <property type="evidence" value="ECO:0007669"/>
    <property type="project" value="UniProtKB-KW"/>
</dbReference>
<evidence type="ECO:0000256" key="18">
    <source>
        <dbReference type="SAM" id="MobiDB-lite"/>
    </source>
</evidence>
<dbReference type="GO" id="GO:0000287">
    <property type="term" value="F:magnesium ion binding"/>
    <property type="evidence" value="ECO:0007669"/>
    <property type="project" value="InterPro"/>
</dbReference>
<dbReference type="InterPro" id="IPR013785">
    <property type="entry name" value="Aldolase_TIM"/>
</dbReference>
<comment type="pathway">
    <text evidence="5">Cofactor biosynthesis; thiamine diphosphate biosynthesis; thiamine phosphate from 4-amino-2-methyl-5-diphosphomethylpyrimidine and 4-methyl-5-(2-phosphoethyl)-thiazole: step 1/1.</text>
</comment>
<comment type="catalytic activity">
    <reaction evidence="13">
        <text>4-methyl-5-(2-phosphooxyethyl)-thiazole + 4-amino-2-methyl-5-(diphosphooxymethyl)pyrimidine + H(+) = thiamine phosphate + diphosphate</text>
        <dbReference type="Rhea" id="RHEA:22328"/>
        <dbReference type="ChEBI" id="CHEBI:15378"/>
        <dbReference type="ChEBI" id="CHEBI:33019"/>
        <dbReference type="ChEBI" id="CHEBI:37575"/>
        <dbReference type="ChEBI" id="CHEBI:57841"/>
        <dbReference type="ChEBI" id="CHEBI:58296"/>
        <dbReference type="EC" id="2.5.1.3"/>
    </reaction>
</comment>
<evidence type="ECO:0000256" key="5">
    <source>
        <dbReference type="ARBA" id="ARBA00005165"/>
    </source>
</evidence>
<gene>
    <name evidence="20" type="ORF">LTR84_003823</name>
</gene>
<keyword evidence="9" id="KW-0418">Kinase</keyword>
<dbReference type="HAMAP" id="MF_00097">
    <property type="entry name" value="TMP_synthase"/>
    <property type="match status" value="1"/>
</dbReference>
<evidence type="ECO:0000256" key="9">
    <source>
        <dbReference type="ARBA" id="ARBA00022777"/>
    </source>
</evidence>
<dbReference type="Gene3D" id="3.20.20.70">
    <property type="entry name" value="Aldolase class I"/>
    <property type="match status" value="1"/>
</dbReference>
<dbReference type="EMBL" id="JAVRRD010000017">
    <property type="protein sequence ID" value="KAK5050542.1"/>
    <property type="molecule type" value="Genomic_DNA"/>
</dbReference>
<evidence type="ECO:0000256" key="3">
    <source>
        <dbReference type="ARBA" id="ARBA00003814"/>
    </source>
</evidence>
<feature type="domain" description="Thiamine phosphate synthase/TenI" evidence="19">
    <location>
        <begin position="11"/>
        <end position="206"/>
    </location>
</feature>
<dbReference type="GO" id="GO:0005737">
    <property type="term" value="C:cytoplasm"/>
    <property type="evidence" value="ECO:0007669"/>
    <property type="project" value="TreeGrafter"/>
</dbReference>
<dbReference type="PANTHER" id="PTHR20857:SF23">
    <property type="entry name" value="THIAMINE BIOSYNTHETIC BIFUNCTIONAL ENZYME"/>
    <property type="match status" value="1"/>
</dbReference>
<evidence type="ECO:0000313" key="21">
    <source>
        <dbReference type="Proteomes" id="UP001358417"/>
    </source>
</evidence>
<comment type="catalytic activity">
    <reaction evidence="1">
        <text>5-(2-hydroxyethyl)-4-methylthiazole + ATP = 4-methyl-5-(2-phosphooxyethyl)-thiazole + ADP + H(+)</text>
        <dbReference type="Rhea" id="RHEA:24212"/>
        <dbReference type="ChEBI" id="CHEBI:15378"/>
        <dbReference type="ChEBI" id="CHEBI:17957"/>
        <dbReference type="ChEBI" id="CHEBI:30616"/>
        <dbReference type="ChEBI" id="CHEBI:58296"/>
        <dbReference type="ChEBI" id="CHEBI:456216"/>
        <dbReference type="EC" id="2.7.1.50"/>
    </reaction>
</comment>